<evidence type="ECO:0000256" key="9">
    <source>
        <dbReference type="ARBA" id="ARBA00022691"/>
    </source>
</evidence>
<keyword evidence="17" id="KW-1185">Reference proteome</keyword>
<evidence type="ECO:0000256" key="7">
    <source>
        <dbReference type="ARBA" id="ARBA00022603"/>
    </source>
</evidence>
<dbReference type="Gene3D" id="1.10.940.10">
    <property type="entry name" value="NusB-like"/>
    <property type="match status" value="1"/>
</dbReference>
<dbReference type="PROSITE" id="PS01153">
    <property type="entry name" value="NOL1_NOP2_SUN"/>
    <property type="match status" value="1"/>
</dbReference>
<protein>
    <recommendedName>
        <fullName evidence="4">16S rRNA (cytosine(967)-C(5))-methyltransferase</fullName>
        <ecNumber evidence="4">2.1.1.176</ecNumber>
    </recommendedName>
    <alternativeName>
        <fullName evidence="11">16S rRNA m5C967 methyltransferase</fullName>
    </alternativeName>
    <alternativeName>
        <fullName evidence="12">rRNA (cytosine-C(5)-)-methyltransferase RsmB</fullName>
    </alternativeName>
</protein>
<reference evidence="17" key="1">
    <citation type="journal article" date="2019" name="Int. J. Syst. Evol. Microbiol.">
        <title>The Global Catalogue of Microorganisms (GCM) 10K type strain sequencing project: providing services to taxonomists for standard genome sequencing and annotation.</title>
        <authorList>
            <consortium name="The Broad Institute Genomics Platform"/>
            <consortium name="The Broad Institute Genome Sequencing Center for Infectious Disease"/>
            <person name="Wu L."/>
            <person name="Ma J."/>
        </authorList>
    </citation>
    <scope>NUCLEOTIDE SEQUENCE [LARGE SCALE GENOMIC DNA]</scope>
    <source>
        <strain evidence="17">CGMCC 1.12295</strain>
    </source>
</reference>
<gene>
    <name evidence="16" type="primary">rsmB</name>
    <name evidence="16" type="ORF">ACFSCZ_03605</name>
</gene>
<feature type="binding site" evidence="14">
    <location>
        <position position="310"/>
    </location>
    <ligand>
        <name>S-adenosyl-L-methionine</name>
        <dbReference type="ChEBI" id="CHEBI:59789"/>
    </ligand>
</feature>
<dbReference type="NCBIfam" id="TIGR00563">
    <property type="entry name" value="rsmB"/>
    <property type="match status" value="1"/>
</dbReference>
<feature type="binding site" evidence="14">
    <location>
        <begin position="259"/>
        <end position="265"/>
    </location>
    <ligand>
        <name>S-adenosyl-L-methionine</name>
        <dbReference type="ChEBI" id="CHEBI:59789"/>
    </ligand>
</feature>
<dbReference type="Proteomes" id="UP001597301">
    <property type="component" value="Unassembled WGS sequence"/>
</dbReference>
<keyword evidence="6" id="KW-0698">rRNA processing</keyword>
<dbReference type="SUPFAM" id="SSF53335">
    <property type="entry name" value="S-adenosyl-L-methionine-dependent methyltransferases"/>
    <property type="match status" value="1"/>
</dbReference>
<comment type="similarity">
    <text evidence="3 14">Belongs to the class I-like SAM-binding methyltransferase superfamily. RsmB/NOP family.</text>
</comment>
<dbReference type="Gene3D" id="3.40.50.150">
    <property type="entry name" value="Vaccinia Virus protein VP39"/>
    <property type="match status" value="1"/>
</dbReference>
<feature type="binding site" evidence="14">
    <location>
        <position position="283"/>
    </location>
    <ligand>
        <name>S-adenosyl-L-methionine</name>
        <dbReference type="ChEBI" id="CHEBI:59789"/>
    </ligand>
</feature>
<dbReference type="RefSeq" id="WP_380772377.1">
    <property type="nucleotide sequence ID" value="NZ_JBHUEO010000005.1"/>
</dbReference>
<dbReference type="InterPro" id="IPR035926">
    <property type="entry name" value="NusB-like_sf"/>
</dbReference>
<dbReference type="Pfam" id="PF01189">
    <property type="entry name" value="Methyltr_RsmB-F"/>
    <property type="match status" value="1"/>
</dbReference>
<dbReference type="EMBL" id="JBHUEO010000005">
    <property type="protein sequence ID" value="MFD1705835.1"/>
    <property type="molecule type" value="Genomic_DNA"/>
</dbReference>
<evidence type="ECO:0000256" key="14">
    <source>
        <dbReference type="PROSITE-ProRule" id="PRU01023"/>
    </source>
</evidence>
<name>A0ABW4KI18_9BACI</name>
<evidence type="ECO:0000256" key="4">
    <source>
        <dbReference type="ARBA" id="ARBA00012140"/>
    </source>
</evidence>
<evidence type="ECO:0000313" key="17">
    <source>
        <dbReference type="Proteomes" id="UP001597301"/>
    </source>
</evidence>
<evidence type="ECO:0000313" key="16">
    <source>
        <dbReference type="EMBL" id="MFD1705835.1"/>
    </source>
</evidence>
<sequence>MDNQMKNVREAALEIIEAVEKNQSYSNLLLNDTIKKYHMTGPDAALLTELTYGTIQRKLTLDYYLKPFIKKKLEQWVRLLLRLSLYQMVFLDKIPDRAVIHQSVEIAKKRGHKGIAGLVNGVLRSVQREGVPSLEEIKDPIHRLSIETSHPEWLIKRWVHQYGYEQTRRMCKENLLAPVQTARVNETITNRREVIEKLQSEGVTAVPSPVIPISIRAVKGNLAHTEAFRKGLFTIQDESSMIVAFALEIEPGMRVLDACAAPGGKTTHIAEILNHTGSVTALDLHAHKVNLMMDQVKRLHLNNVETRVLDSRKAGDVFEHESFDRVLVDAPCSGLGVLRRKPDIKYSKSEEDIYSLKSVQKDILDTVSQLVKPGGILVFSTCTVDKEENVETAAQFLSDHAEFTENPLNIPEGLPIKADRHILQVFPQDFGGDGFFISAFRKK</sequence>
<dbReference type="SUPFAM" id="SSF48013">
    <property type="entry name" value="NusB-like"/>
    <property type="match status" value="1"/>
</dbReference>
<dbReference type="InterPro" id="IPR054728">
    <property type="entry name" value="RsmB-like_ferredoxin"/>
</dbReference>
<evidence type="ECO:0000256" key="8">
    <source>
        <dbReference type="ARBA" id="ARBA00022679"/>
    </source>
</evidence>
<evidence type="ECO:0000259" key="15">
    <source>
        <dbReference type="PROSITE" id="PS51686"/>
    </source>
</evidence>
<dbReference type="PANTHER" id="PTHR22807">
    <property type="entry name" value="NOP2 YEAST -RELATED NOL1/NOP2/FMU SUN DOMAIN-CONTAINING"/>
    <property type="match status" value="1"/>
</dbReference>
<comment type="caution">
    <text evidence="16">The sequence shown here is derived from an EMBL/GenBank/DDBJ whole genome shotgun (WGS) entry which is preliminary data.</text>
</comment>
<dbReference type="InterPro" id="IPR049560">
    <property type="entry name" value="MeTrfase_RsmB-F_NOP2_cat"/>
</dbReference>
<evidence type="ECO:0000256" key="1">
    <source>
        <dbReference type="ARBA" id="ARBA00002724"/>
    </source>
</evidence>
<organism evidence="16 17">
    <name type="scientific">Siminovitchia sediminis</name>
    <dbReference type="NCBI Taxonomy" id="1274353"/>
    <lineage>
        <taxon>Bacteria</taxon>
        <taxon>Bacillati</taxon>
        <taxon>Bacillota</taxon>
        <taxon>Bacilli</taxon>
        <taxon>Bacillales</taxon>
        <taxon>Bacillaceae</taxon>
        <taxon>Siminovitchia</taxon>
    </lineage>
</organism>
<evidence type="ECO:0000256" key="12">
    <source>
        <dbReference type="ARBA" id="ARBA00031088"/>
    </source>
</evidence>
<dbReference type="InterPro" id="IPR006027">
    <property type="entry name" value="NusB_RsmB_TIM44"/>
</dbReference>
<dbReference type="PRINTS" id="PR02008">
    <property type="entry name" value="RCMTFAMILY"/>
</dbReference>
<dbReference type="InterPro" id="IPR018314">
    <property type="entry name" value="RsmB/NOL1/NOP2-like_CS"/>
</dbReference>
<evidence type="ECO:0000256" key="5">
    <source>
        <dbReference type="ARBA" id="ARBA00022490"/>
    </source>
</evidence>
<dbReference type="Gene3D" id="3.30.70.1170">
    <property type="entry name" value="Sun protein, domain 3"/>
    <property type="match status" value="1"/>
</dbReference>
<dbReference type="PANTHER" id="PTHR22807:SF53">
    <property type="entry name" value="RIBOSOMAL RNA SMALL SUBUNIT METHYLTRANSFERASE B-RELATED"/>
    <property type="match status" value="1"/>
</dbReference>
<dbReference type="NCBIfam" id="NF011494">
    <property type="entry name" value="PRK14902.1"/>
    <property type="match status" value="1"/>
</dbReference>
<evidence type="ECO:0000256" key="11">
    <source>
        <dbReference type="ARBA" id="ARBA00030399"/>
    </source>
</evidence>
<dbReference type="InterPro" id="IPR023267">
    <property type="entry name" value="RCMT"/>
</dbReference>
<feature type="domain" description="SAM-dependent MTase RsmB/NOP-type" evidence="15">
    <location>
        <begin position="170"/>
        <end position="443"/>
    </location>
</feature>
<keyword evidence="5" id="KW-0963">Cytoplasm</keyword>
<feature type="binding site" evidence="14">
    <location>
        <position position="329"/>
    </location>
    <ligand>
        <name>S-adenosyl-L-methionine</name>
        <dbReference type="ChEBI" id="CHEBI:59789"/>
    </ligand>
</feature>
<proteinExistence type="inferred from homology"/>
<dbReference type="InterPro" id="IPR029063">
    <property type="entry name" value="SAM-dependent_MTases_sf"/>
</dbReference>
<accession>A0ABW4KI18</accession>
<dbReference type="InterPro" id="IPR001678">
    <property type="entry name" value="MeTrfase_RsmB-F_NOP2_dom"/>
</dbReference>
<evidence type="ECO:0000256" key="2">
    <source>
        <dbReference type="ARBA" id="ARBA00004496"/>
    </source>
</evidence>
<dbReference type="CDD" id="cd02440">
    <property type="entry name" value="AdoMet_MTases"/>
    <property type="match status" value="1"/>
</dbReference>
<dbReference type="Pfam" id="PF01029">
    <property type="entry name" value="NusB"/>
    <property type="match status" value="1"/>
</dbReference>
<dbReference type="GO" id="GO:0032259">
    <property type="term" value="P:methylation"/>
    <property type="evidence" value="ECO:0007669"/>
    <property type="project" value="UniProtKB-KW"/>
</dbReference>
<feature type="active site" description="Nucleophile" evidence="14">
    <location>
        <position position="382"/>
    </location>
</feature>
<keyword evidence="8 14" id="KW-0808">Transferase</keyword>
<comment type="subcellular location">
    <subcellularLocation>
        <location evidence="2">Cytoplasm</location>
    </subcellularLocation>
</comment>
<evidence type="ECO:0000256" key="3">
    <source>
        <dbReference type="ARBA" id="ARBA00007494"/>
    </source>
</evidence>
<dbReference type="PROSITE" id="PS51686">
    <property type="entry name" value="SAM_MT_RSMB_NOP"/>
    <property type="match status" value="1"/>
</dbReference>
<evidence type="ECO:0000256" key="10">
    <source>
        <dbReference type="ARBA" id="ARBA00022884"/>
    </source>
</evidence>
<keyword evidence="9 14" id="KW-0949">S-adenosyl-L-methionine</keyword>
<keyword evidence="7 14" id="KW-0489">Methyltransferase</keyword>
<dbReference type="InterPro" id="IPR004573">
    <property type="entry name" value="rRNA_ssu_MeTfrase_B"/>
</dbReference>
<keyword evidence="10 14" id="KW-0694">RNA-binding</keyword>
<comment type="catalytic activity">
    <reaction evidence="13">
        <text>cytidine(967) in 16S rRNA + S-adenosyl-L-methionine = 5-methylcytidine(967) in 16S rRNA + S-adenosyl-L-homocysteine + H(+)</text>
        <dbReference type="Rhea" id="RHEA:42748"/>
        <dbReference type="Rhea" id="RHEA-COMP:10219"/>
        <dbReference type="Rhea" id="RHEA-COMP:10220"/>
        <dbReference type="ChEBI" id="CHEBI:15378"/>
        <dbReference type="ChEBI" id="CHEBI:57856"/>
        <dbReference type="ChEBI" id="CHEBI:59789"/>
        <dbReference type="ChEBI" id="CHEBI:74483"/>
        <dbReference type="ChEBI" id="CHEBI:82748"/>
        <dbReference type="EC" id="2.1.1.176"/>
    </reaction>
</comment>
<comment type="function">
    <text evidence="1">Specifically methylates the cytosine at position 967 (m5C967) of 16S rRNA.</text>
</comment>
<dbReference type="Pfam" id="PF22458">
    <property type="entry name" value="RsmF-B_ferredox"/>
    <property type="match status" value="1"/>
</dbReference>
<evidence type="ECO:0000256" key="13">
    <source>
        <dbReference type="ARBA" id="ARBA00047283"/>
    </source>
</evidence>
<dbReference type="EC" id="2.1.1.176" evidence="4"/>
<evidence type="ECO:0000256" key="6">
    <source>
        <dbReference type="ARBA" id="ARBA00022552"/>
    </source>
</evidence>
<dbReference type="GO" id="GO:0008168">
    <property type="term" value="F:methyltransferase activity"/>
    <property type="evidence" value="ECO:0007669"/>
    <property type="project" value="UniProtKB-KW"/>
</dbReference>